<comment type="caution">
    <text evidence="1">The sequence shown here is derived from an EMBL/GenBank/DDBJ whole genome shotgun (WGS) entry which is preliminary data.</text>
</comment>
<keyword evidence="2" id="KW-1185">Reference proteome</keyword>
<dbReference type="Proteomes" id="UP000796761">
    <property type="component" value="Unassembled WGS sequence"/>
</dbReference>
<evidence type="ECO:0000313" key="2">
    <source>
        <dbReference type="Proteomes" id="UP000796761"/>
    </source>
</evidence>
<accession>A0A8K1GAH1</accession>
<reference evidence="1" key="1">
    <citation type="submission" date="2019-04" db="EMBL/GenBank/DDBJ databases">
        <title>Genome assembly of Zosterops borbonicus 15179.</title>
        <authorList>
            <person name="Leroy T."/>
            <person name="Anselmetti Y."/>
            <person name="Tilak M.-K."/>
            <person name="Nabholz B."/>
        </authorList>
    </citation>
    <scope>NUCLEOTIDE SEQUENCE</scope>
    <source>
        <strain evidence="1">HGM_15179</strain>
        <tissue evidence="1">Muscle</tissue>
    </source>
</reference>
<evidence type="ECO:0000313" key="1">
    <source>
        <dbReference type="EMBL" id="TRZ14364.1"/>
    </source>
</evidence>
<dbReference type="EMBL" id="SWJQ01000443">
    <property type="protein sequence ID" value="TRZ14364.1"/>
    <property type="molecule type" value="Genomic_DNA"/>
</dbReference>
<proteinExistence type="predicted"/>
<organism evidence="1 2">
    <name type="scientific">Zosterops borbonicus</name>
    <dbReference type="NCBI Taxonomy" id="364589"/>
    <lineage>
        <taxon>Eukaryota</taxon>
        <taxon>Metazoa</taxon>
        <taxon>Chordata</taxon>
        <taxon>Craniata</taxon>
        <taxon>Vertebrata</taxon>
        <taxon>Euteleostomi</taxon>
        <taxon>Archelosauria</taxon>
        <taxon>Archosauria</taxon>
        <taxon>Dinosauria</taxon>
        <taxon>Saurischia</taxon>
        <taxon>Theropoda</taxon>
        <taxon>Coelurosauria</taxon>
        <taxon>Aves</taxon>
        <taxon>Neognathae</taxon>
        <taxon>Neoaves</taxon>
        <taxon>Telluraves</taxon>
        <taxon>Australaves</taxon>
        <taxon>Passeriformes</taxon>
        <taxon>Sylvioidea</taxon>
        <taxon>Zosteropidae</taxon>
        <taxon>Zosterops</taxon>
    </lineage>
</organism>
<name>A0A8K1GAH1_9PASS</name>
<gene>
    <name evidence="1" type="ORF">HGM15179_012732</name>
</gene>
<dbReference type="AlphaFoldDB" id="A0A8K1GAH1"/>
<sequence>MAGNWLPKVMKFGEQSGNGFQSGRLDILSDHWMDGGCGKQDLASPDLSGRFPGSRRLLKVFQPQNLASDIQSGRVKYLITWYCPEFPSQLMDIIVFFWEQIRFID</sequence>
<protein>
    <submittedName>
        <fullName evidence="1">Uncharacterized protein</fullName>
    </submittedName>
</protein>